<gene>
    <name evidence="4" type="ORF">OS493_007417</name>
</gene>
<evidence type="ECO:0008006" key="6">
    <source>
        <dbReference type="Google" id="ProtNLM"/>
    </source>
</evidence>
<evidence type="ECO:0000313" key="5">
    <source>
        <dbReference type="Proteomes" id="UP001163046"/>
    </source>
</evidence>
<keyword evidence="2" id="KW-0677">Repeat</keyword>
<accession>A0A9W9Z4Q1</accession>
<dbReference type="EMBL" id="MU826828">
    <property type="protein sequence ID" value="KAJ7374329.1"/>
    <property type="molecule type" value="Genomic_DNA"/>
</dbReference>
<evidence type="ECO:0000256" key="2">
    <source>
        <dbReference type="ARBA" id="ARBA00022737"/>
    </source>
</evidence>
<comment type="caution">
    <text evidence="4">The sequence shown here is derived from an EMBL/GenBank/DDBJ whole genome shotgun (WGS) entry which is preliminary data.</text>
</comment>
<proteinExistence type="predicted"/>
<dbReference type="OrthoDB" id="10034042at2759"/>
<evidence type="ECO:0000313" key="4">
    <source>
        <dbReference type="EMBL" id="KAJ7374329.1"/>
    </source>
</evidence>
<dbReference type="InterPro" id="IPR032675">
    <property type="entry name" value="LRR_dom_sf"/>
</dbReference>
<dbReference type="PANTHER" id="PTHR24112">
    <property type="entry name" value="LEUCINE-RICH REPEAT, ISOFORM F-RELATED"/>
    <property type="match status" value="1"/>
</dbReference>
<name>A0A9W9Z4Q1_9CNID</name>
<dbReference type="InterPro" id="IPR051279">
    <property type="entry name" value="PP1-Reg/Actin-Interact_Protein"/>
</dbReference>
<dbReference type="AlphaFoldDB" id="A0A9W9Z4Q1"/>
<feature type="region of interest" description="Disordered" evidence="3">
    <location>
        <begin position="557"/>
        <end position="577"/>
    </location>
</feature>
<sequence length="659" mass="72980">METGEDVLASEEGTQDDTRLVRALDPVDPWENAGHHSSKEVIDAYRNTCTRLKIKPCEKLIKQLEACESFEERIDVIDLRGVKLDLRNCEALEEVFRRVRTKTLDLENTGLEDDGAVSLLEMIEFYKSTCKLNLAYNSKIKIRGWQAVSRTLKKTPCLQYLDIRNTVWTEQALPLLGRSIRLDCCLTVLHMEGTNLSGRPLFLLASAVKFNRNLKDVFLGDNKLTSSDGQSLGAMLKGNEHLQLLDLRNNPLQDMGIGHICEGLAEQQNGGLQTLVLWNTQLTCRGVGYLANALMCTSSLQTLNLGHNRVTNEGIHTLKEGLLRNHSLQRLGLLNTRLSSEGMIALAEVIAESKTILRMDLRDNDPYVGGLMALSLSLKVNQSLVRIDLDKELKKEPGMETTQRILLADIYGYCQRNKLIAREREERELANESQAEEGVVSETDSIIHDVKEHVTDIESQLENEVASGPLKLIQLENPPDIAEELKVLTADYPGLSRFRVTAVSDEEQHTNQDSNSSEEDFIPLVDLSTSNCSSNVNDVSVTAELRDQVSGVTLVDLDESSSSDGSLLKPTTAPLIPAPAQTDRKITDSSHSPGEFDKELDLLGSLKETNHNPLLNNAMNNQDFWSSQRDSLVKGATNLPTPPSTVSPNSACNTADLLG</sequence>
<evidence type="ECO:0000256" key="1">
    <source>
        <dbReference type="ARBA" id="ARBA00022614"/>
    </source>
</evidence>
<keyword evidence="1" id="KW-0433">Leucine-rich repeat</keyword>
<dbReference type="SMART" id="SM00368">
    <property type="entry name" value="LRR_RI"/>
    <property type="match status" value="7"/>
</dbReference>
<dbReference type="PANTHER" id="PTHR24112:SF9">
    <property type="entry name" value="PROTEIN PHOSPHATASE 1 REGULATORY SUBUNIT 37"/>
    <property type="match status" value="1"/>
</dbReference>
<dbReference type="Proteomes" id="UP001163046">
    <property type="component" value="Unassembled WGS sequence"/>
</dbReference>
<dbReference type="SUPFAM" id="SSF52047">
    <property type="entry name" value="RNI-like"/>
    <property type="match status" value="1"/>
</dbReference>
<feature type="region of interest" description="Disordered" evidence="3">
    <location>
        <begin position="634"/>
        <end position="659"/>
    </location>
</feature>
<dbReference type="Gene3D" id="3.80.10.10">
    <property type="entry name" value="Ribonuclease Inhibitor"/>
    <property type="match status" value="2"/>
</dbReference>
<organism evidence="4 5">
    <name type="scientific">Desmophyllum pertusum</name>
    <dbReference type="NCBI Taxonomy" id="174260"/>
    <lineage>
        <taxon>Eukaryota</taxon>
        <taxon>Metazoa</taxon>
        <taxon>Cnidaria</taxon>
        <taxon>Anthozoa</taxon>
        <taxon>Hexacorallia</taxon>
        <taxon>Scleractinia</taxon>
        <taxon>Caryophylliina</taxon>
        <taxon>Caryophylliidae</taxon>
        <taxon>Desmophyllum</taxon>
    </lineage>
</organism>
<protein>
    <recommendedName>
        <fullName evidence="6">Protein phosphatase 1 regulatory subunit 37</fullName>
    </recommendedName>
</protein>
<evidence type="ECO:0000256" key="3">
    <source>
        <dbReference type="SAM" id="MobiDB-lite"/>
    </source>
</evidence>
<keyword evidence="5" id="KW-1185">Reference proteome</keyword>
<reference evidence="4" key="1">
    <citation type="submission" date="2023-01" db="EMBL/GenBank/DDBJ databases">
        <title>Genome assembly of the deep-sea coral Lophelia pertusa.</title>
        <authorList>
            <person name="Herrera S."/>
            <person name="Cordes E."/>
        </authorList>
    </citation>
    <scope>NUCLEOTIDE SEQUENCE</scope>
    <source>
        <strain evidence="4">USNM1676648</strain>
        <tissue evidence="4">Polyp</tissue>
    </source>
</reference>